<dbReference type="RefSeq" id="WP_344271206.1">
    <property type="nucleotide sequence ID" value="NZ_BAAAMR010000044.1"/>
</dbReference>
<gene>
    <name evidence="1" type="ORF">GCM10009727_48530</name>
</gene>
<protein>
    <submittedName>
        <fullName evidence="1">Uncharacterized protein</fullName>
    </submittedName>
</protein>
<dbReference type="EMBL" id="BAAAMR010000044">
    <property type="protein sequence ID" value="GAA2146868.1"/>
    <property type="molecule type" value="Genomic_DNA"/>
</dbReference>
<sequence>MTETDLPPLPPAIDPRVLAEVGLLLSRARLPLSAVELAELAASYPLQQAGIEALYAVPEARCVEPTLRFRADGRPPGQAT</sequence>
<name>A0ABN2ZSZ8_9ACTN</name>
<accession>A0ABN2ZSZ8</accession>
<organism evidence="1 2">
    <name type="scientific">Actinomadura napierensis</name>
    <dbReference type="NCBI Taxonomy" id="267854"/>
    <lineage>
        <taxon>Bacteria</taxon>
        <taxon>Bacillati</taxon>
        <taxon>Actinomycetota</taxon>
        <taxon>Actinomycetes</taxon>
        <taxon>Streptosporangiales</taxon>
        <taxon>Thermomonosporaceae</taxon>
        <taxon>Actinomadura</taxon>
    </lineage>
</organism>
<evidence type="ECO:0000313" key="1">
    <source>
        <dbReference type="EMBL" id="GAA2146868.1"/>
    </source>
</evidence>
<proteinExistence type="predicted"/>
<evidence type="ECO:0000313" key="2">
    <source>
        <dbReference type="Proteomes" id="UP001501020"/>
    </source>
</evidence>
<dbReference type="Proteomes" id="UP001501020">
    <property type="component" value="Unassembled WGS sequence"/>
</dbReference>
<keyword evidence="2" id="KW-1185">Reference proteome</keyword>
<reference evidence="1 2" key="1">
    <citation type="journal article" date="2019" name="Int. J. Syst. Evol. Microbiol.">
        <title>The Global Catalogue of Microorganisms (GCM) 10K type strain sequencing project: providing services to taxonomists for standard genome sequencing and annotation.</title>
        <authorList>
            <consortium name="The Broad Institute Genomics Platform"/>
            <consortium name="The Broad Institute Genome Sequencing Center for Infectious Disease"/>
            <person name="Wu L."/>
            <person name="Ma J."/>
        </authorList>
    </citation>
    <scope>NUCLEOTIDE SEQUENCE [LARGE SCALE GENOMIC DNA]</scope>
    <source>
        <strain evidence="1 2">JCM 13850</strain>
    </source>
</reference>
<comment type="caution">
    <text evidence="1">The sequence shown here is derived from an EMBL/GenBank/DDBJ whole genome shotgun (WGS) entry which is preliminary data.</text>
</comment>